<reference evidence="4" key="2">
    <citation type="submission" date="2023-01" db="EMBL/GenBank/DDBJ databases">
        <authorList>
            <person name="Sun Q."/>
            <person name="Evtushenko L."/>
        </authorList>
    </citation>
    <scope>NUCLEOTIDE SEQUENCE</scope>
    <source>
        <strain evidence="4">VKM Ac-1321</strain>
    </source>
</reference>
<dbReference type="RefSeq" id="WP_223100755.1">
    <property type="nucleotide sequence ID" value="NZ_BAAAXA010000001.1"/>
</dbReference>
<dbReference type="EMBL" id="BSFP01000002">
    <property type="protein sequence ID" value="GLK98632.1"/>
    <property type="molecule type" value="Genomic_DNA"/>
</dbReference>
<evidence type="ECO:0000259" key="3">
    <source>
        <dbReference type="PROSITE" id="PS50801"/>
    </source>
</evidence>
<dbReference type="NCBIfam" id="TIGR00377">
    <property type="entry name" value="ant_ant_sig"/>
    <property type="match status" value="1"/>
</dbReference>
<comment type="similarity">
    <text evidence="1 2">Belongs to the anti-sigma-factor antagonist family.</text>
</comment>
<dbReference type="InterPro" id="IPR002645">
    <property type="entry name" value="STAS_dom"/>
</dbReference>
<dbReference type="InterPro" id="IPR036513">
    <property type="entry name" value="STAS_dom_sf"/>
</dbReference>
<evidence type="ECO:0000256" key="2">
    <source>
        <dbReference type="RuleBase" id="RU003749"/>
    </source>
</evidence>
<dbReference type="InterPro" id="IPR003658">
    <property type="entry name" value="Anti-sigma_ant"/>
</dbReference>
<dbReference type="CDD" id="cd07043">
    <property type="entry name" value="STAS_anti-anti-sigma_factors"/>
    <property type="match status" value="1"/>
</dbReference>
<dbReference type="GO" id="GO:0043856">
    <property type="term" value="F:anti-sigma factor antagonist activity"/>
    <property type="evidence" value="ECO:0007669"/>
    <property type="project" value="InterPro"/>
</dbReference>
<comment type="caution">
    <text evidence="4">The sequence shown here is derived from an EMBL/GenBank/DDBJ whole genome shotgun (WGS) entry which is preliminary data.</text>
</comment>
<dbReference type="PANTHER" id="PTHR33495:SF2">
    <property type="entry name" value="ANTI-SIGMA FACTOR ANTAGONIST TM_1081-RELATED"/>
    <property type="match status" value="1"/>
</dbReference>
<reference evidence="4" key="1">
    <citation type="journal article" date="2014" name="Int. J. Syst. Evol. Microbiol.">
        <title>Complete genome sequence of Corynebacterium casei LMG S-19264T (=DSM 44701T), isolated from a smear-ripened cheese.</title>
        <authorList>
            <consortium name="US DOE Joint Genome Institute (JGI-PGF)"/>
            <person name="Walter F."/>
            <person name="Albersmeier A."/>
            <person name="Kalinowski J."/>
            <person name="Ruckert C."/>
        </authorList>
    </citation>
    <scope>NUCLEOTIDE SEQUENCE</scope>
    <source>
        <strain evidence="4">VKM Ac-1321</strain>
    </source>
</reference>
<feature type="domain" description="STAS" evidence="3">
    <location>
        <begin position="5"/>
        <end position="104"/>
    </location>
</feature>
<dbReference type="SUPFAM" id="SSF52091">
    <property type="entry name" value="SpoIIaa-like"/>
    <property type="match status" value="1"/>
</dbReference>
<organism evidence="4 5">
    <name type="scientific">Dactylosporangium matsuzakiense</name>
    <dbReference type="NCBI Taxonomy" id="53360"/>
    <lineage>
        <taxon>Bacteria</taxon>
        <taxon>Bacillati</taxon>
        <taxon>Actinomycetota</taxon>
        <taxon>Actinomycetes</taxon>
        <taxon>Micromonosporales</taxon>
        <taxon>Micromonosporaceae</taxon>
        <taxon>Dactylosporangium</taxon>
    </lineage>
</organism>
<evidence type="ECO:0000313" key="5">
    <source>
        <dbReference type="Proteomes" id="UP001143480"/>
    </source>
</evidence>
<dbReference type="Pfam" id="PF01740">
    <property type="entry name" value="STAS"/>
    <property type="match status" value="1"/>
</dbReference>
<protein>
    <recommendedName>
        <fullName evidence="2">Anti-sigma factor antagonist</fullName>
    </recommendedName>
</protein>
<keyword evidence="5" id="KW-1185">Reference proteome</keyword>
<dbReference type="Gene3D" id="3.30.750.24">
    <property type="entry name" value="STAS domain"/>
    <property type="match status" value="1"/>
</dbReference>
<dbReference type="AlphaFoldDB" id="A0A9W6NJ30"/>
<dbReference type="PANTHER" id="PTHR33495">
    <property type="entry name" value="ANTI-SIGMA FACTOR ANTAGONIST TM_1081-RELATED-RELATED"/>
    <property type="match status" value="1"/>
</dbReference>
<gene>
    <name evidence="4" type="primary">spoI</name>
    <name evidence="4" type="ORF">GCM10017581_003730</name>
</gene>
<dbReference type="PROSITE" id="PS50801">
    <property type="entry name" value="STAS"/>
    <property type="match status" value="1"/>
</dbReference>
<proteinExistence type="inferred from homology"/>
<evidence type="ECO:0000256" key="1">
    <source>
        <dbReference type="ARBA" id="ARBA00009013"/>
    </source>
</evidence>
<accession>A0A9W6NJ30</accession>
<evidence type="ECO:0000313" key="4">
    <source>
        <dbReference type="EMBL" id="GLK98632.1"/>
    </source>
</evidence>
<name>A0A9W6NJ30_9ACTN</name>
<dbReference type="Proteomes" id="UP001143480">
    <property type="component" value="Unassembled WGS sequence"/>
</dbReference>
<sequence>MTDFAAVATPAPDGTVTVTASGELDMTSAPELINVLRNAIHAHGPSRVDLDLTGVTFMDSTGLQVLVAANTDVGGGLRITGTSPAVHRLLQLTGVLQEFGLSPT</sequence>